<dbReference type="Gene3D" id="3.40.50.300">
    <property type="entry name" value="P-loop containing nucleotide triphosphate hydrolases"/>
    <property type="match status" value="2"/>
</dbReference>
<name>L8H8V4_ACACF</name>
<dbReference type="SUPFAM" id="SSF52540">
    <property type="entry name" value="P-loop containing nucleoside triphosphate hydrolases"/>
    <property type="match status" value="1"/>
</dbReference>
<keyword evidence="2" id="KW-0175">Coiled coil</keyword>
<feature type="domain" description="RecF/RecN/SMC N-terminal" evidence="3">
    <location>
        <begin position="3"/>
        <end position="68"/>
    </location>
</feature>
<reference evidence="4 5" key="1">
    <citation type="journal article" date="2013" name="Genome Biol.">
        <title>Genome of Acanthamoeba castellanii highlights extensive lateral gene transfer and early evolution of tyrosine kinase signaling.</title>
        <authorList>
            <person name="Clarke M."/>
            <person name="Lohan A.J."/>
            <person name="Liu B."/>
            <person name="Lagkouvardos I."/>
            <person name="Roy S."/>
            <person name="Zafar N."/>
            <person name="Bertelli C."/>
            <person name="Schilde C."/>
            <person name="Kianianmomeni A."/>
            <person name="Burglin T.R."/>
            <person name="Frech C."/>
            <person name="Turcotte B."/>
            <person name="Kopec K.O."/>
            <person name="Synnott J.M."/>
            <person name="Choo C."/>
            <person name="Paponov I."/>
            <person name="Finkler A."/>
            <person name="Soon Heng Tan C."/>
            <person name="Hutchins A.P."/>
            <person name="Weinmeier T."/>
            <person name="Rattei T."/>
            <person name="Chu J.S."/>
            <person name="Gimenez G."/>
            <person name="Irimia M."/>
            <person name="Rigden D.J."/>
            <person name="Fitzpatrick D.A."/>
            <person name="Lorenzo-Morales J."/>
            <person name="Bateman A."/>
            <person name="Chiu C.H."/>
            <person name="Tang P."/>
            <person name="Hegemann P."/>
            <person name="Fromm H."/>
            <person name="Raoult D."/>
            <person name="Greub G."/>
            <person name="Miranda-Saavedra D."/>
            <person name="Chen N."/>
            <person name="Nash P."/>
            <person name="Ginger M.L."/>
            <person name="Horn M."/>
            <person name="Schaap P."/>
            <person name="Caler L."/>
            <person name="Loftus B."/>
        </authorList>
    </citation>
    <scope>NUCLEOTIDE SEQUENCE [LARGE SCALE GENOMIC DNA]</scope>
    <source>
        <strain evidence="4 5">Neff</strain>
    </source>
</reference>
<sequence>MVHIKKVVIQGFKSYKELLDLEPFSKGSNVIVGRNGSGKSNFFFAIRFVLSDLFSNLRADERQALLHIDRDEVVLRRQIGLKKDEYSLDKKHVSKQDVVNLLESAGFSRSNPYYIVQQGKVNALTMMKDSERLELLKEVAGTRVYDERRDESLKIMKEAGAFFFLFFFGQAAGRREKIEEMLRYIETRLKELEDEKEELKAYQELDRERRALEYTLYTKELQSTNETLRRLGTDRQEESSRAKEEYQNALLVHKALKAKERELKDAEIEMRRLNKEKSEIAPVVPDLVPTPRPFVKLSL</sequence>
<keyword evidence="1" id="KW-0131">Cell cycle</keyword>
<evidence type="ECO:0000313" key="5">
    <source>
        <dbReference type="Proteomes" id="UP000011083"/>
    </source>
</evidence>
<protein>
    <recommendedName>
        <fullName evidence="3">RecF/RecN/SMC N-terminal domain-containing protein</fullName>
    </recommendedName>
</protein>
<feature type="coiled-coil region" evidence="2">
    <location>
        <begin position="175"/>
        <end position="209"/>
    </location>
</feature>
<evidence type="ECO:0000313" key="4">
    <source>
        <dbReference type="EMBL" id="ELR21642.1"/>
    </source>
</evidence>
<dbReference type="EMBL" id="KB007901">
    <property type="protein sequence ID" value="ELR21642.1"/>
    <property type="molecule type" value="Genomic_DNA"/>
</dbReference>
<dbReference type="AlphaFoldDB" id="L8H8V4"/>
<dbReference type="InterPro" id="IPR027417">
    <property type="entry name" value="P-loop_NTPase"/>
</dbReference>
<dbReference type="GO" id="GO:0005524">
    <property type="term" value="F:ATP binding"/>
    <property type="evidence" value="ECO:0007669"/>
    <property type="project" value="InterPro"/>
</dbReference>
<proteinExistence type="predicted"/>
<organism evidence="4 5">
    <name type="scientific">Acanthamoeba castellanii (strain ATCC 30010 / Neff)</name>
    <dbReference type="NCBI Taxonomy" id="1257118"/>
    <lineage>
        <taxon>Eukaryota</taxon>
        <taxon>Amoebozoa</taxon>
        <taxon>Discosea</taxon>
        <taxon>Longamoebia</taxon>
        <taxon>Centramoebida</taxon>
        <taxon>Acanthamoebidae</taxon>
        <taxon>Acanthamoeba</taxon>
    </lineage>
</organism>
<dbReference type="Pfam" id="PF02463">
    <property type="entry name" value="SMC_N"/>
    <property type="match status" value="1"/>
</dbReference>
<dbReference type="KEGG" id="acan:ACA1_229970"/>
<dbReference type="STRING" id="1257118.L8H8V4"/>
<dbReference type="InterPro" id="IPR003395">
    <property type="entry name" value="RecF/RecN/SMC_N"/>
</dbReference>
<dbReference type="InterPro" id="IPR041741">
    <property type="entry name" value="SMC3_ABC_euk"/>
</dbReference>
<gene>
    <name evidence="4" type="ORF">ACA1_229970</name>
</gene>
<evidence type="ECO:0000256" key="2">
    <source>
        <dbReference type="SAM" id="Coils"/>
    </source>
</evidence>
<dbReference type="VEuPathDB" id="AmoebaDB:ACA1_229970"/>
<evidence type="ECO:0000259" key="3">
    <source>
        <dbReference type="Pfam" id="PF02463"/>
    </source>
</evidence>
<dbReference type="GO" id="GO:0016887">
    <property type="term" value="F:ATP hydrolysis activity"/>
    <property type="evidence" value="ECO:0007669"/>
    <property type="project" value="InterPro"/>
</dbReference>
<accession>L8H8V4</accession>
<dbReference type="PANTHER" id="PTHR43977">
    <property type="entry name" value="STRUCTURAL MAINTENANCE OF CHROMOSOMES PROTEIN 3"/>
    <property type="match status" value="1"/>
</dbReference>
<evidence type="ECO:0000256" key="1">
    <source>
        <dbReference type="ARBA" id="ARBA00023306"/>
    </source>
</evidence>
<dbReference type="OMA" id="TEEHMSA"/>
<dbReference type="OrthoDB" id="431497at2759"/>
<dbReference type="CDD" id="cd03272">
    <property type="entry name" value="ABC_SMC3_euk"/>
    <property type="match status" value="1"/>
</dbReference>
<dbReference type="Proteomes" id="UP000011083">
    <property type="component" value="Unassembled WGS sequence"/>
</dbReference>
<dbReference type="RefSeq" id="XP_004346587.1">
    <property type="nucleotide sequence ID" value="XM_004346537.1"/>
</dbReference>
<keyword evidence="5" id="KW-1185">Reference proteome</keyword>
<dbReference type="GeneID" id="14922549"/>